<organism evidence="1 2">
    <name type="scientific">Flavisolibacter ginsenosidimutans</name>
    <dbReference type="NCBI Taxonomy" id="661481"/>
    <lineage>
        <taxon>Bacteria</taxon>
        <taxon>Pseudomonadati</taxon>
        <taxon>Bacteroidota</taxon>
        <taxon>Chitinophagia</taxon>
        <taxon>Chitinophagales</taxon>
        <taxon>Chitinophagaceae</taxon>
        <taxon>Flavisolibacter</taxon>
    </lineage>
</organism>
<dbReference type="Proteomes" id="UP000321204">
    <property type="component" value="Chromosome"/>
</dbReference>
<keyword evidence="2" id="KW-1185">Reference proteome</keyword>
<accession>A0A5B8ULT8</accession>
<dbReference type="AlphaFoldDB" id="A0A5B8ULT8"/>
<dbReference type="InterPro" id="IPR058532">
    <property type="entry name" value="YjbR/MT2646/Rv2570-like"/>
</dbReference>
<dbReference type="GO" id="GO:0003677">
    <property type="term" value="F:DNA binding"/>
    <property type="evidence" value="ECO:0007669"/>
    <property type="project" value="UniProtKB-KW"/>
</dbReference>
<dbReference type="PANTHER" id="PTHR35145">
    <property type="entry name" value="CYTOPLASMIC PROTEIN-RELATED"/>
    <property type="match status" value="1"/>
</dbReference>
<evidence type="ECO:0000313" key="2">
    <source>
        <dbReference type="Proteomes" id="UP000321204"/>
    </source>
</evidence>
<dbReference type="InterPro" id="IPR038056">
    <property type="entry name" value="YjbR-like_sf"/>
</dbReference>
<sequence>MNIETLRQYCLAKKSVEETLPFGPNTLVFKIGSKMFLLAALDSVPLQFNAKCDPDNAVLLREQYACVRPGYHMNKQHWNTIVVDGSVSDKLLQQWIDDSYNLIVDSLPKKVKQEILSQQ</sequence>
<name>A0A5B8ULT8_9BACT</name>
<dbReference type="PANTHER" id="PTHR35145:SF1">
    <property type="entry name" value="CYTOPLASMIC PROTEIN"/>
    <property type="match status" value="1"/>
</dbReference>
<dbReference type="Pfam" id="PF04237">
    <property type="entry name" value="YjbR"/>
    <property type="match status" value="1"/>
</dbReference>
<dbReference type="OrthoDB" id="9789813at2"/>
<reference evidence="1 2" key="1">
    <citation type="journal article" date="2015" name="Int. J. Syst. Evol. Microbiol.">
        <title>Flavisolibacter ginsenosidimutans sp. nov., with ginsenoside-converting activity isolated from soil used for cultivating ginseng.</title>
        <authorList>
            <person name="Zhao Y."/>
            <person name="Liu Q."/>
            <person name="Kang M.S."/>
            <person name="Jin F."/>
            <person name="Yu H."/>
            <person name="Im W.T."/>
        </authorList>
    </citation>
    <scope>NUCLEOTIDE SEQUENCE [LARGE SCALE GENOMIC DNA]</scope>
    <source>
        <strain evidence="1 2">Gsoil 636</strain>
    </source>
</reference>
<dbReference type="SUPFAM" id="SSF142906">
    <property type="entry name" value="YjbR-like"/>
    <property type="match status" value="1"/>
</dbReference>
<dbReference type="InterPro" id="IPR007351">
    <property type="entry name" value="YjbR"/>
</dbReference>
<proteinExistence type="predicted"/>
<gene>
    <name evidence="1" type="ORF">FSB75_14285</name>
</gene>
<protein>
    <submittedName>
        <fullName evidence="1">MmcQ/YjbR family DNA-binding protein</fullName>
    </submittedName>
</protein>
<keyword evidence="1" id="KW-0238">DNA-binding</keyword>
<dbReference type="RefSeq" id="WP_146788873.1">
    <property type="nucleotide sequence ID" value="NZ_BAABIO010000003.1"/>
</dbReference>
<dbReference type="Gene3D" id="3.90.1150.30">
    <property type="match status" value="1"/>
</dbReference>
<dbReference type="EMBL" id="CP042433">
    <property type="protein sequence ID" value="QEC57020.1"/>
    <property type="molecule type" value="Genomic_DNA"/>
</dbReference>
<evidence type="ECO:0000313" key="1">
    <source>
        <dbReference type="EMBL" id="QEC57020.1"/>
    </source>
</evidence>
<dbReference type="KEGG" id="fgg:FSB75_14285"/>